<dbReference type="Gene3D" id="3.40.390.10">
    <property type="entry name" value="Collagenase (Catalytic Domain)"/>
    <property type="match status" value="1"/>
</dbReference>
<dbReference type="PANTHER" id="PTHR13723:SF141">
    <property type="entry name" value="A DISINTEGRIN AND METALLOPROTEINASE WITH THROMBOSPONDIN MOTIFS 2"/>
    <property type="match status" value="1"/>
</dbReference>
<dbReference type="Pfam" id="PF17771">
    <property type="entry name" value="ADAMTS_CR_2"/>
    <property type="match status" value="1"/>
</dbReference>
<dbReference type="PROSITE" id="PS50092">
    <property type="entry name" value="TSP1"/>
    <property type="match status" value="1"/>
</dbReference>
<evidence type="ECO:0000256" key="5">
    <source>
        <dbReference type="ARBA" id="ARBA00022801"/>
    </source>
</evidence>
<evidence type="ECO:0000256" key="7">
    <source>
        <dbReference type="ARBA" id="ARBA00023049"/>
    </source>
</evidence>
<sequence>MCHPVRSCTLNHEDGFSSAFVVAHETGHVLGMEHDGQGNRCGDEVPLGSIMAPLVQAAFHRFQWSRCSMQELGRYLHSYDCLRDDPFDHNWPSLPQLPGLHYSMNEQCRFDFGVGYTMCTALQKAGQSGSQYRTFDPCKQLWCSHPDNPFFCKTKKGPPIDGTMCGNGQHCFKGRCIWLTPDIMKQDGNWGSWSEFGQCSRTCGRGVQFRTRNCDNPSPANGGLSCRGPTYQFQMCNTNECEDIYSDPREEQCHASEYSNKHHWLPYEHPEVCVCGGKTVEREVKLNSIHGPSSFDFPDKERIICLPYTAVFAYHFHQHLVVQQQTEPLTVTILMNSGGFSTANGPVSCMAAALGLAPGVGCCPLLVHSFST</sequence>
<reference evidence="12 13" key="1">
    <citation type="submission" date="2021-07" db="EMBL/GenBank/DDBJ databases">
        <authorList>
            <person name="Palmer J.M."/>
        </authorList>
    </citation>
    <scope>NUCLEOTIDE SEQUENCE [LARGE SCALE GENOMIC DNA]</scope>
    <source>
        <strain evidence="12 13">AT_MEX2019</strain>
        <tissue evidence="12">Muscle</tissue>
    </source>
</reference>
<dbReference type="PANTHER" id="PTHR13723">
    <property type="entry name" value="ADAMTS A DISINTEGRIN AND METALLOPROTEASE WITH THROMBOSPONDIN MOTIFS PROTEASE"/>
    <property type="match status" value="1"/>
</dbReference>
<feature type="binding site" evidence="10">
    <location>
        <position position="34"/>
    </location>
    <ligand>
        <name>Zn(2+)</name>
        <dbReference type="ChEBI" id="CHEBI:29105"/>
        <note>catalytic</note>
    </ligand>
</feature>
<evidence type="ECO:0000256" key="10">
    <source>
        <dbReference type="PROSITE-ProRule" id="PRU00276"/>
    </source>
</evidence>
<dbReference type="Gene3D" id="2.20.100.10">
    <property type="entry name" value="Thrombospondin type-1 (TSP1) repeat"/>
    <property type="match status" value="1"/>
</dbReference>
<dbReference type="Pfam" id="PF00090">
    <property type="entry name" value="TSP_1"/>
    <property type="match status" value="1"/>
</dbReference>
<dbReference type="InterPro" id="IPR000884">
    <property type="entry name" value="TSP1_rpt"/>
</dbReference>
<evidence type="ECO:0000256" key="9">
    <source>
        <dbReference type="ARBA" id="ARBA00023180"/>
    </source>
</evidence>
<dbReference type="InterPro" id="IPR050439">
    <property type="entry name" value="ADAMTS_ADAMTS-like"/>
</dbReference>
<dbReference type="Proteomes" id="UP001345963">
    <property type="component" value="Unassembled WGS sequence"/>
</dbReference>
<name>A0ABU7C1L8_9TELE</name>
<keyword evidence="8" id="KW-1015">Disulfide bond</keyword>
<dbReference type="SUPFAM" id="SSF82895">
    <property type="entry name" value="TSP-1 type 1 repeat"/>
    <property type="match status" value="1"/>
</dbReference>
<evidence type="ECO:0000313" key="12">
    <source>
        <dbReference type="EMBL" id="MED6255749.1"/>
    </source>
</evidence>
<comment type="subcellular location">
    <subcellularLocation>
        <location evidence="1">Secreted</location>
    </subcellularLocation>
</comment>
<protein>
    <submittedName>
        <fullName evidence="12">A disintegrin and metalloproteinase with thrombospondin motifs 2</fullName>
    </submittedName>
</protein>
<feature type="active site" evidence="10">
    <location>
        <position position="25"/>
    </location>
</feature>
<dbReference type="InterPro" id="IPR041645">
    <property type="entry name" value="ADAMTS_CR_2"/>
</dbReference>
<dbReference type="SMART" id="SM00209">
    <property type="entry name" value="TSP1"/>
    <property type="match status" value="1"/>
</dbReference>
<organism evidence="12 13">
    <name type="scientific">Ataeniobius toweri</name>
    <dbReference type="NCBI Taxonomy" id="208326"/>
    <lineage>
        <taxon>Eukaryota</taxon>
        <taxon>Metazoa</taxon>
        <taxon>Chordata</taxon>
        <taxon>Craniata</taxon>
        <taxon>Vertebrata</taxon>
        <taxon>Euteleostomi</taxon>
        <taxon>Actinopterygii</taxon>
        <taxon>Neopterygii</taxon>
        <taxon>Teleostei</taxon>
        <taxon>Neoteleostei</taxon>
        <taxon>Acanthomorphata</taxon>
        <taxon>Ovalentaria</taxon>
        <taxon>Atherinomorphae</taxon>
        <taxon>Cyprinodontiformes</taxon>
        <taxon>Goodeidae</taxon>
        <taxon>Ataeniobius</taxon>
    </lineage>
</organism>
<dbReference type="PROSITE" id="PS50215">
    <property type="entry name" value="ADAM_MEPRO"/>
    <property type="match status" value="1"/>
</dbReference>
<dbReference type="PRINTS" id="PR01705">
    <property type="entry name" value="TSP1REPEAT"/>
</dbReference>
<dbReference type="SUPFAM" id="SSF55486">
    <property type="entry name" value="Metalloproteases ('zincins'), catalytic domain"/>
    <property type="match status" value="1"/>
</dbReference>
<comment type="caution">
    <text evidence="10">Lacks conserved residue(s) required for the propagation of feature annotation.</text>
</comment>
<keyword evidence="4 10" id="KW-0479">Metal-binding</keyword>
<evidence type="ECO:0000256" key="4">
    <source>
        <dbReference type="ARBA" id="ARBA00022723"/>
    </source>
</evidence>
<evidence type="ECO:0000256" key="6">
    <source>
        <dbReference type="ARBA" id="ARBA00022833"/>
    </source>
</evidence>
<accession>A0ABU7C1L8</accession>
<evidence type="ECO:0000313" key="13">
    <source>
        <dbReference type="Proteomes" id="UP001345963"/>
    </source>
</evidence>
<keyword evidence="9" id="KW-0325">Glycoprotein</keyword>
<evidence type="ECO:0000259" key="11">
    <source>
        <dbReference type="PROSITE" id="PS50215"/>
    </source>
</evidence>
<evidence type="ECO:0000256" key="8">
    <source>
        <dbReference type="ARBA" id="ARBA00023157"/>
    </source>
</evidence>
<proteinExistence type="predicted"/>
<feature type="binding site" evidence="10">
    <location>
        <position position="28"/>
    </location>
    <ligand>
        <name>Zn(2+)</name>
        <dbReference type="ChEBI" id="CHEBI:29105"/>
        <note>catalytic</note>
    </ligand>
</feature>
<dbReference type="Pfam" id="PF01421">
    <property type="entry name" value="Reprolysin"/>
    <property type="match status" value="1"/>
</dbReference>
<keyword evidence="3" id="KW-0645">Protease</keyword>
<evidence type="ECO:0000256" key="1">
    <source>
        <dbReference type="ARBA" id="ARBA00004613"/>
    </source>
</evidence>
<comment type="caution">
    <text evidence="12">The sequence shown here is derived from an EMBL/GenBank/DDBJ whole genome shotgun (WGS) entry which is preliminary data.</text>
</comment>
<keyword evidence="13" id="KW-1185">Reference proteome</keyword>
<keyword evidence="2" id="KW-0964">Secreted</keyword>
<feature type="domain" description="Peptidase M12B" evidence="11">
    <location>
        <begin position="1"/>
        <end position="86"/>
    </location>
</feature>
<keyword evidence="5" id="KW-0378">Hydrolase</keyword>
<dbReference type="Gene3D" id="3.40.1620.60">
    <property type="match status" value="1"/>
</dbReference>
<feature type="binding site" evidence="10">
    <location>
        <position position="24"/>
    </location>
    <ligand>
        <name>Zn(2+)</name>
        <dbReference type="ChEBI" id="CHEBI:29105"/>
        <note>catalytic</note>
    </ligand>
</feature>
<evidence type="ECO:0000256" key="2">
    <source>
        <dbReference type="ARBA" id="ARBA00022525"/>
    </source>
</evidence>
<keyword evidence="6 10" id="KW-0862">Zinc</keyword>
<evidence type="ECO:0000256" key="3">
    <source>
        <dbReference type="ARBA" id="ARBA00022670"/>
    </source>
</evidence>
<dbReference type="GO" id="GO:0008237">
    <property type="term" value="F:metallopeptidase activity"/>
    <property type="evidence" value="ECO:0007669"/>
    <property type="project" value="UniProtKB-KW"/>
</dbReference>
<keyword evidence="7 12" id="KW-0482">Metalloprotease</keyword>
<dbReference type="EMBL" id="JAHUTI010071853">
    <property type="protein sequence ID" value="MED6255749.1"/>
    <property type="molecule type" value="Genomic_DNA"/>
</dbReference>
<dbReference type="InterPro" id="IPR024079">
    <property type="entry name" value="MetalloPept_cat_dom_sf"/>
</dbReference>
<gene>
    <name evidence="12" type="primary">ADAMTS2</name>
    <name evidence="12" type="ORF">ATANTOWER_014449</name>
</gene>
<dbReference type="InterPro" id="IPR001590">
    <property type="entry name" value="Peptidase_M12B"/>
</dbReference>
<dbReference type="InterPro" id="IPR036383">
    <property type="entry name" value="TSP1_rpt_sf"/>
</dbReference>